<dbReference type="OMA" id="TIDCRAR"/>
<evidence type="ECO:0000313" key="4">
    <source>
        <dbReference type="EnsemblPlants" id="Ma04_p23020.1"/>
    </source>
</evidence>
<dbReference type="Pfam" id="PF02458">
    <property type="entry name" value="Transferase"/>
    <property type="match status" value="1"/>
</dbReference>
<evidence type="ECO:0000256" key="2">
    <source>
        <dbReference type="ARBA" id="ARBA00023315"/>
    </source>
</evidence>
<evidence type="ECO:0000313" key="3">
    <source>
        <dbReference type="EMBL" id="CAG1843113.1"/>
    </source>
</evidence>
<protein>
    <submittedName>
        <fullName evidence="3">(wild Malaysian banana) hypothetical protein</fullName>
    </submittedName>
</protein>
<keyword evidence="2" id="KW-0012">Acyltransferase</keyword>
<dbReference type="GO" id="GO:0016747">
    <property type="term" value="F:acyltransferase activity, transferring groups other than amino-acyl groups"/>
    <property type="evidence" value="ECO:0007669"/>
    <property type="project" value="UniProtKB-ARBA"/>
</dbReference>
<keyword evidence="5" id="KW-1185">Reference proteome</keyword>
<dbReference type="InterPro" id="IPR051504">
    <property type="entry name" value="Plant_metabolite_acyltrans"/>
</dbReference>
<reference evidence="3" key="1">
    <citation type="submission" date="2021-03" db="EMBL/GenBank/DDBJ databases">
        <authorList>
            <consortium name="Genoscope - CEA"/>
            <person name="William W."/>
        </authorList>
    </citation>
    <scope>NUCLEOTIDE SEQUENCE</scope>
    <source>
        <strain evidence="3">Doubled-haploid Pahang</strain>
    </source>
</reference>
<dbReference type="AlphaFoldDB" id="A0A804ISV4"/>
<name>A0A804ISV4_MUSAM</name>
<keyword evidence="1" id="KW-0808">Transferase</keyword>
<dbReference type="Gene3D" id="3.30.559.10">
    <property type="entry name" value="Chloramphenicol acetyltransferase-like domain"/>
    <property type="match status" value="2"/>
</dbReference>
<dbReference type="Gramene" id="Ma04_t23020.1">
    <property type="protein sequence ID" value="Ma04_p23020.1"/>
    <property type="gene ID" value="Ma04_g23020"/>
</dbReference>
<evidence type="ECO:0000256" key="1">
    <source>
        <dbReference type="ARBA" id="ARBA00022679"/>
    </source>
</evidence>
<proteinExistence type="predicted"/>
<gene>
    <name evidence="3" type="ORF">GSMUA_129080.1</name>
</gene>
<dbReference type="OrthoDB" id="1862401at2759"/>
<dbReference type="Proteomes" id="UP000012960">
    <property type="component" value="Unplaced"/>
</dbReference>
<dbReference type="PANTHER" id="PTHR31625">
    <property type="match status" value="1"/>
</dbReference>
<organism evidence="4 5">
    <name type="scientific">Musa acuminata subsp. malaccensis</name>
    <name type="common">Wild banana</name>
    <name type="synonym">Musa malaccensis</name>
    <dbReference type="NCBI Taxonomy" id="214687"/>
    <lineage>
        <taxon>Eukaryota</taxon>
        <taxon>Viridiplantae</taxon>
        <taxon>Streptophyta</taxon>
        <taxon>Embryophyta</taxon>
        <taxon>Tracheophyta</taxon>
        <taxon>Spermatophyta</taxon>
        <taxon>Magnoliopsida</taxon>
        <taxon>Liliopsida</taxon>
        <taxon>Zingiberales</taxon>
        <taxon>Musaceae</taxon>
        <taxon>Musa</taxon>
    </lineage>
</organism>
<dbReference type="EnsemblPlants" id="Ma04_t23020.1">
    <property type="protein sequence ID" value="Ma04_p23020.1"/>
    <property type="gene ID" value="Ma04_g23020"/>
</dbReference>
<sequence length="462" mass="50791">MASPAAFSVRERSQVSPATGSLLETTLPLTFFDVMWLNRDPVERLFFYRFPDPTCNFMQAVVPALKSSLSVALQSFYPFAGRIRRCPGCCDKYEIHYVDGDSVSFALAEHGGDFEYLSGSHARNVSELLPLIPRIAESGDDRLSLAVQVTLFPDRGVAVAVTFHHAVCDGTGFKQFMASWASACRSALSGQEVAVPPTPLFDKTVITDPRGLYAVFSKMGPRRRVAEEDSATDVVSATFTLRREQIRLLKDLVPAKAEQGKTPFHCSTVVVAFAFAWVCHVRARGHGSDRITHFIFMADCRGRLRPSVPAEYFGNCVRPCFVDVKAEDLIRRDGFVVASAAIGRVIEELKADVLHDAEEWRGGAQAAMPEQALTVAGSPKFSVYDTDMGWGRPNKVEVTSIRTSGAILVGKSREDEGGVEIGLVLPRNEMEEFGTQFLGSLKLVICCDGAVRSINSYLYIYC</sequence>
<dbReference type="SUPFAM" id="SSF52777">
    <property type="entry name" value="CoA-dependent acyltransferases"/>
    <property type="match status" value="1"/>
</dbReference>
<reference evidence="4" key="2">
    <citation type="submission" date="2021-05" db="UniProtKB">
        <authorList>
            <consortium name="EnsemblPlants"/>
        </authorList>
    </citation>
    <scope>IDENTIFICATION</scope>
    <source>
        <strain evidence="4">subsp. malaccensis</strain>
    </source>
</reference>
<accession>A0A804ISV4</accession>
<dbReference type="EMBL" id="HG996469">
    <property type="protein sequence ID" value="CAG1843113.1"/>
    <property type="molecule type" value="Genomic_DNA"/>
</dbReference>
<dbReference type="InterPro" id="IPR023213">
    <property type="entry name" value="CAT-like_dom_sf"/>
</dbReference>
<evidence type="ECO:0000313" key="5">
    <source>
        <dbReference type="Proteomes" id="UP000012960"/>
    </source>
</evidence>